<dbReference type="PANTHER" id="PTHR43833:SF7">
    <property type="entry name" value="KTR SYSTEM POTASSIUM UPTAKE PROTEIN C"/>
    <property type="match status" value="1"/>
</dbReference>
<dbReference type="InterPro" id="IPR036291">
    <property type="entry name" value="NAD(P)-bd_dom_sf"/>
</dbReference>
<gene>
    <name evidence="3" type="primary">ktrA</name>
    <name evidence="3" type="ORF">DDT42_00358</name>
</gene>
<dbReference type="InterPro" id="IPR050721">
    <property type="entry name" value="Trk_Ktr_HKT_K-transport"/>
</dbReference>
<dbReference type="SUPFAM" id="SSF51735">
    <property type="entry name" value="NAD(P)-binding Rossmann-fold domains"/>
    <property type="match status" value="1"/>
</dbReference>
<dbReference type="Gene3D" id="3.40.50.720">
    <property type="entry name" value="NAD(P)-binding Rossmann-like Domain"/>
    <property type="match status" value="1"/>
</dbReference>
<dbReference type="GO" id="GO:0008324">
    <property type="term" value="F:monoatomic cation transmembrane transporter activity"/>
    <property type="evidence" value="ECO:0007669"/>
    <property type="project" value="InterPro"/>
</dbReference>
<dbReference type="InterPro" id="IPR006037">
    <property type="entry name" value="RCK_C"/>
</dbReference>
<dbReference type="PROSITE" id="PS51201">
    <property type="entry name" value="RCK_N"/>
    <property type="match status" value="1"/>
</dbReference>
<evidence type="ECO:0000313" key="4">
    <source>
        <dbReference type="Proteomes" id="UP000811545"/>
    </source>
</evidence>
<dbReference type="GO" id="GO:0006813">
    <property type="term" value="P:potassium ion transport"/>
    <property type="evidence" value="ECO:0007669"/>
    <property type="project" value="InterPro"/>
</dbReference>
<dbReference type="PROSITE" id="PS51202">
    <property type="entry name" value="RCK_C"/>
    <property type="match status" value="1"/>
</dbReference>
<sequence>MSRLQCGVIGLGRFGTAVATTLLNLGADVIVLDKTEERAENFRTTPAIAIAGDATNELALREAGIPNCDTVIVAIGKDIQASILITALLKEMGIPLIVVKANDELHGRVLAKIGAHKIIFPERDMGIRTAYSLVTSNILDVLELSKDLSITEIKTPNNIKGKTLKDSKLRERDKINLLAIKRNGKIIVNPEPKEIIQIDDTLIIVGRVGDIQRIQK</sequence>
<dbReference type="InterPro" id="IPR003148">
    <property type="entry name" value="RCK_N"/>
</dbReference>
<reference evidence="3 4" key="1">
    <citation type="journal article" date="2021" name="bioRxiv">
        <title>Unique metabolic strategies in Hadean analogues reveal hints for primordial physiology.</title>
        <authorList>
            <person name="Nobu M.K."/>
            <person name="Nakai R."/>
            <person name="Tamazawa S."/>
            <person name="Mori H."/>
            <person name="Toyoda A."/>
            <person name="Ijiri A."/>
            <person name="Suzuki S."/>
            <person name="Kurokawa K."/>
            <person name="Kamagata Y."/>
            <person name="Tamaki H."/>
        </authorList>
    </citation>
    <scope>NUCLEOTIDE SEQUENCE [LARGE SCALE GENOMIC DNA]</scope>
    <source>
        <strain evidence="3">BS525</strain>
    </source>
</reference>
<proteinExistence type="predicted"/>
<accession>A0A9E2BGL0</accession>
<feature type="domain" description="RCK N-terminal" evidence="1">
    <location>
        <begin position="1"/>
        <end position="120"/>
    </location>
</feature>
<dbReference type="Pfam" id="PF02080">
    <property type="entry name" value="TrkA_C"/>
    <property type="match status" value="1"/>
</dbReference>
<evidence type="ECO:0000313" key="3">
    <source>
        <dbReference type="EMBL" id="MBT9144517.1"/>
    </source>
</evidence>
<dbReference type="Proteomes" id="UP000811545">
    <property type="component" value="Unassembled WGS sequence"/>
</dbReference>
<name>A0A9E2BGL0_PSYF1</name>
<dbReference type="SUPFAM" id="SSF116726">
    <property type="entry name" value="TrkA C-terminal domain-like"/>
    <property type="match status" value="1"/>
</dbReference>
<dbReference type="EMBL" id="QLTW01000010">
    <property type="protein sequence ID" value="MBT9144517.1"/>
    <property type="molecule type" value="Genomic_DNA"/>
</dbReference>
<evidence type="ECO:0000259" key="2">
    <source>
        <dbReference type="PROSITE" id="PS51202"/>
    </source>
</evidence>
<feature type="domain" description="RCK C-terminal" evidence="2">
    <location>
        <begin position="139"/>
        <end position="216"/>
    </location>
</feature>
<dbReference type="AlphaFoldDB" id="A0A9E2BGL0"/>
<dbReference type="PANTHER" id="PTHR43833">
    <property type="entry name" value="POTASSIUM CHANNEL PROTEIN 2-RELATED-RELATED"/>
    <property type="match status" value="1"/>
</dbReference>
<evidence type="ECO:0000259" key="1">
    <source>
        <dbReference type="PROSITE" id="PS51201"/>
    </source>
</evidence>
<dbReference type="Gene3D" id="3.30.70.1450">
    <property type="entry name" value="Regulator of K+ conductance, C-terminal domain"/>
    <property type="match status" value="1"/>
</dbReference>
<dbReference type="Pfam" id="PF02254">
    <property type="entry name" value="TrkA_N"/>
    <property type="match status" value="1"/>
</dbReference>
<protein>
    <submittedName>
        <fullName evidence="3">Ktr system potassium uptake protein A</fullName>
    </submittedName>
</protein>
<dbReference type="InterPro" id="IPR036721">
    <property type="entry name" value="RCK_C_sf"/>
</dbReference>
<comment type="caution">
    <text evidence="3">The sequence shown here is derived from an EMBL/GenBank/DDBJ whole genome shotgun (WGS) entry which is preliminary data.</text>
</comment>
<organism evidence="3 4">
    <name type="scientific">Psychracetigena formicireducens</name>
    <dbReference type="NCBI Taxonomy" id="2986056"/>
    <lineage>
        <taxon>Bacteria</taxon>
        <taxon>Bacillati</taxon>
        <taxon>Candidatus Lithacetigenota</taxon>
        <taxon>Candidatus Psychracetigena</taxon>
    </lineage>
</organism>